<evidence type="ECO:0000313" key="2">
    <source>
        <dbReference type="EMBL" id="MRW93375.1"/>
    </source>
</evidence>
<sequence length="204" mass="20412">MKSSFLRAGLALLCGVILAACGGNNGSLQIYGTISGLDRAGLILVNSSTGEQLTIASSASTFYFTKLAAVDESYNVQVQTQPTGAKCTVTNGSGTANTYTLYYTPITIACAANPYTLGGTVKGLTGTGLILANGSDTVAVAAAADGSGSDVSFTFPTTVGDSANYGGTVLSQPSGQTCAFDSSNNPGVMPSASLLTLVVNCTNN</sequence>
<reference evidence="2 3" key="1">
    <citation type="submission" date="2019-11" db="EMBL/GenBank/DDBJ databases">
        <title>Novel species isolated from a subtropical stream in China.</title>
        <authorList>
            <person name="Lu H."/>
        </authorList>
    </citation>
    <scope>NUCLEOTIDE SEQUENCE [LARGE SCALE GENOMIC DNA]</scope>
    <source>
        <strain evidence="2 3">FT80W</strain>
    </source>
</reference>
<accession>A0A6I2L519</accession>
<dbReference type="Proteomes" id="UP000433309">
    <property type="component" value="Unassembled WGS sequence"/>
</dbReference>
<gene>
    <name evidence="2" type="ORF">GJ699_25630</name>
</gene>
<evidence type="ECO:0000313" key="3">
    <source>
        <dbReference type="Proteomes" id="UP000433309"/>
    </source>
</evidence>
<feature type="signal peptide" evidence="1">
    <location>
        <begin position="1"/>
        <end position="19"/>
    </location>
</feature>
<protein>
    <recommendedName>
        <fullName evidence="4">Lipoprotein</fullName>
    </recommendedName>
</protein>
<dbReference type="PROSITE" id="PS51257">
    <property type="entry name" value="PROKAR_LIPOPROTEIN"/>
    <property type="match status" value="1"/>
</dbReference>
<evidence type="ECO:0008006" key="4">
    <source>
        <dbReference type="Google" id="ProtNLM"/>
    </source>
</evidence>
<name>A0A6I2L519_9BURK</name>
<dbReference type="RefSeq" id="WP_154381710.1">
    <property type="nucleotide sequence ID" value="NZ_WKJK01000016.1"/>
</dbReference>
<organism evidence="2 3">
    <name type="scientific">Duganella guangzhouensis</name>
    <dbReference type="NCBI Taxonomy" id="2666084"/>
    <lineage>
        <taxon>Bacteria</taxon>
        <taxon>Pseudomonadati</taxon>
        <taxon>Pseudomonadota</taxon>
        <taxon>Betaproteobacteria</taxon>
        <taxon>Burkholderiales</taxon>
        <taxon>Oxalobacteraceae</taxon>
        <taxon>Telluria group</taxon>
        <taxon>Duganella</taxon>
    </lineage>
</organism>
<feature type="chain" id="PRO_5026002061" description="Lipoprotein" evidence="1">
    <location>
        <begin position="20"/>
        <end position="204"/>
    </location>
</feature>
<proteinExistence type="predicted"/>
<dbReference type="EMBL" id="WKJK01000016">
    <property type="protein sequence ID" value="MRW93375.1"/>
    <property type="molecule type" value="Genomic_DNA"/>
</dbReference>
<comment type="caution">
    <text evidence="2">The sequence shown here is derived from an EMBL/GenBank/DDBJ whole genome shotgun (WGS) entry which is preliminary data.</text>
</comment>
<evidence type="ECO:0000256" key="1">
    <source>
        <dbReference type="SAM" id="SignalP"/>
    </source>
</evidence>
<keyword evidence="3" id="KW-1185">Reference proteome</keyword>
<keyword evidence="1" id="KW-0732">Signal</keyword>
<dbReference type="AlphaFoldDB" id="A0A6I2L519"/>